<accession>A0A2C9LCJ4</accession>
<evidence type="ECO:0000313" key="8">
    <source>
        <dbReference type="Proteomes" id="UP000076420"/>
    </source>
</evidence>
<gene>
    <name evidence="7" type="primary">106078543</name>
</gene>
<sequence length="578" mass="63202">MALHVFGQELAWFRVDVLSGVHCTWMTAEGIVGAMSTSTALVFLVLVQTFWTPSAAVTLCSNPPPGIQKMFRGVDIIKLDLIPLNIGSNGFKGPVLNFTCEEQKTWTTSGDVKYQLPDQVWHLTSLPGGWLSANANLYKSYEEVRTSMTRDVGGEGSIWKFAFSASASFKEMQNTITNTSRYISDVGAFESATRADLVPKWVLGFDRYVQMFIDTQLTGTFDSNPSAYNEFIETFGTHYFNTANFGGYIRVVMETKTDYFYSRSDNEVKANAKASFLNVISANGGYVNDRTNVDESFKSSTTQTVRYYGGNTNLLTKSGISEWQPTVSKDPWLFSGELKPLSGLISDSNKRSSMEKAVENYVLRYYLDELERLMASARKVSSDTILNSLQTRLTALKALPVLAMGDVELLGKEIESHILVPTWFRTATKLCYNWWADGDGGQCGGGAQNLLCATPNTHSAASPAAVCVVTVIFSPLIGCSAEIPGRYFPALACVTIWIPGEAHLGCPDPQRRRRRYFNLPGHSAASPSAVGIVAVIRRELVDAGAEQLCCPTSALSNVAVGVPTITDSDVVEPGRVSS</sequence>
<dbReference type="EnsemblMetazoa" id="BGLB029442-RA">
    <property type="protein sequence ID" value="BGLB029442-PA"/>
    <property type="gene ID" value="BGLB029442"/>
</dbReference>
<evidence type="ECO:0000259" key="6">
    <source>
        <dbReference type="PROSITE" id="PS51412"/>
    </source>
</evidence>
<dbReference type="GO" id="GO:0016020">
    <property type="term" value="C:membrane"/>
    <property type="evidence" value="ECO:0007669"/>
    <property type="project" value="UniProtKB-SubCell"/>
</dbReference>
<evidence type="ECO:0000256" key="3">
    <source>
        <dbReference type="ARBA" id="ARBA00022525"/>
    </source>
</evidence>
<evidence type="ECO:0000313" key="7">
    <source>
        <dbReference type="EnsemblMetazoa" id="BGLB029442-PA"/>
    </source>
</evidence>
<dbReference type="PROSITE" id="PS51412">
    <property type="entry name" value="MACPF_2"/>
    <property type="match status" value="1"/>
</dbReference>
<evidence type="ECO:0000256" key="2">
    <source>
        <dbReference type="ARBA" id="ARBA00004613"/>
    </source>
</evidence>
<dbReference type="VEuPathDB" id="VectorBase:BGLAX_037415"/>
<proteinExistence type="predicted"/>
<feature type="domain" description="MACPF" evidence="6">
    <location>
        <begin position="52"/>
        <end position="374"/>
    </location>
</feature>
<name>A0A2C9LCJ4_BIOGL</name>
<dbReference type="KEGG" id="bgt:106078543"/>
<dbReference type="GO" id="GO:0005576">
    <property type="term" value="C:extracellular region"/>
    <property type="evidence" value="ECO:0007669"/>
    <property type="project" value="UniProtKB-SubCell"/>
</dbReference>
<dbReference type="AlphaFoldDB" id="A0A2C9LCJ4"/>
<dbReference type="Proteomes" id="UP000076420">
    <property type="component" value="Unassembled WGS sequence"/>
</dbReference>
<evidence type="ECO:0000256" key="5">
    <source>
        <dbReference type="ARBA" id="ARBA00023157"/>
    </source>
</evidence>
<dbReference type="VEuPathDB" id="VectorBase:BGLB029442"/>
<dbReference type="SMART" id="SM00457">
    <property type="entry name" value="MACPF"/>
    <property type="match status" value="1"/>
</dbReference>
<dbReference type="Pfam" id="PF01823">
    <property type="entry name" value="MACPF"/>
    <property type="match status" value="1"/>
</dbReference>
<dbReference type="InterPro" id="IPR020864">
    <property type="entry name" value="MACPF"/>
</dbReference>
<dbReference type="PROSITE" id="PS00279">
    <property type="entry name" value="MACPF_1"/>
    <property type="match status" value="1"/>
</dbReference>
<reference evidence="7" key="1">
    <citation type="submission" date="2020-05" db="UniProtKB">
        <authorList>
            <consortium name="EnsemblMetazoa"/>
        </authorList>
    </citation>
    <scope>IDENTIFICATION</scope>
    <source>
        <strain evidence="7">BB02</strain>
    </source>
</reference>
<evidence type="ECO:0000256" key="4">
    <source>
        <dbReference type="ARBA" id="ARBA00023136"/>
    </source>
</evidence>
<keyword evidence="4" id="KW-0472">Membrane</keyword>
<evidence type="ECO:0000256" key="1">
    <source>
        <dbReference type="ARBA" id="ARBA00004370"/>
    </source>
</evidence>
<dbReference type="InterPro" id="IPR020863">
    <property type="entry name" value="MACPF_CS"/>
</dbReference>
<comment type="subcellular location">
    <subcellularLocation>
        <location evidence="1">Membrane</location>
    </subcellularLocation>
    <subcellularLocation>
        <location evidence="2">Secreted</location>
    </subcellularLocation>
</comment>
<keyword evidence="5" id="KW-1015">Disulfide bond</keyword>
<protein>
    <recommendedName>
        <fullName evidence="6">MACPF domain-containing protein</fullName>
    </recommendedName>
</protein>
<keyword evidence="3" id="KW-0964">Secreted</keyword>
<organism evidence="7 8">
    <name type="scientific">Biomphalaria glabrata</name>
    <name type="common">Bloodfluke planorb</name>
    <name type="synonym">Freshwater snail</name>
    <dbReference type="NCBI Taxonomy" id="6526"/>
    <lineage>
        <taxon>Eukaryota</taxon>
        <taxon>Metazoa</taxon>
        <taxon>Spiralia</taxon>
        <taxon>Lophotrochozoa</taxon>
        <taxon>Mollusca</taxon>
        <taxon>Gastropoda</taxon>
        <taxon>Heterobranchia</taxon>
        <taxon>Euthyneura</taxon>
        <taxon>Panpulmonata</taxon>
        <taxon>Hygrophila</taxon>
        <taxon>Lymnaeoidea</taxon>
        <taxon>Planorbidae</taxon>
        <taxon>Biomphalaria</taxon>
    </lineage>
</organism>